<dbReference type="RefSeq" id="WP_146380346.1">
    <property type="nucleotide sequence ID" value="NZ_VOEJ01000001.1"/>
</dbReference>
<gene>
    <name evidence="2" type="ORF">FPZ43_02955</name>
</gene>
<dbReference type="InterPro" id="IPR009288">
    <property type="entry name" value="AIG2-like_dom"/>
</dbReference>
<reference evidence="2 3" key="1">
    <citation type="submission" date="2019-07" db="EMBL/GenBank/DDBJ databases">
        <authorList>
            <person name="Kim J."/>
        </authorList>
    </citation>
    <scope>NUCLEOTIDE SEQUENCE [LARGE SCALE GENOMIC DNA]</scope>
    <source>
        <strain evidence="3">dk17</strain>
    </source>
</reference>
<accession>A0A563UJG2</accession>
<protein>
    <submittedName>
        <fullName evidence="2">Gamma-glutamylcyclotransferase</fullName>
    </submittedName>
</protein>
<dbReference type="AlphaFoldDB" id="A0A563UJG2"/>
<dbReference type="InterPro" id="IPR036568">
    <property type="entry name" value="GGCT-like_sf"/>
</dbReference>
<keyword evidence="3" id="KW-1185">Reference proteome</keyword>
<name>A0A563UJG2_9SPHI</name>
<proteinExistence type="predicted"/>
<dbReference type="Proteomes" id="UP000320042">
    <property type="component" value="Unassembled WGS sequence"/>
</dbReference>
<organism evidence="2 3">
    <name type="scientific">Mucilaginibacter pallidiroseus</name>
    <dbReference type="NCBI Taxonomy" id="2599295"/>
    <lineage>
        <taxon>Bacteria</taxon>
        <taxon>Pseudomonadati</taxon>
        <taxon>Bacteroidota</taxon>
        <taxon>Sphingobacteriia</taxon>
        <taxon>Sphingobacteriales</taxon>
        <taxon>Sphingobacteriaceae</taxon>
        <taxon>Mucilaginibacter</taxon>
    </lineage>
</organism>
<dbReference type="InterPro" id="IPR013024">
    <property type="entry name" value="GGCT-like"/>
</dbReference>
<dbReference type="GO" id="GO:0016740">
    <property type="term" value="F:transferase activity"/>
    <property type="evidence" value="ECO:0007669"/>
    <property type="project" value="UniProtKB-KW"/>
</dbReference>
<evidence type="ECO:0000313" key="2">
    <source>
        <dbReference type="EMBL" id="TWR31449.1"/>
    </source>
</evidence>
<comment type="caution">
    <text evidence="2">The sequence shown here is derived from an EMBL/GenBank/DDBJ whole genome shotgun (WGS) entry which is preliminary data.</text>
</comment>
<dbReference type="CDD" id="cd06661">
    <property type="entry name" value="GGCT_like"/>
    <property type="match status" value="1"/>
</dbReference>
<evidence type="ECO:0000313" key="3">
    <source>
        <dbReference type="Proteomes" id="UP000320042"/>
    </source>
</evidence>
<evidence type="ECO:0000259" key="1">
    <source>
        <dbReference type="Pfam" id="PF06094"/>
    </source>
</evidence>
<sequence length="136" mass="15444">MQHLLFVYGTLLLADNDIVRQLRQHSCFVTHGTIRGALYDIGEYPGLIMNSPTVALVQGNVYEVDEVALKIVDDYEGFGPGQDEPFLYLREMKDIETDKVIVKAWVYIYDHDITGLTPIVSGNYIEYLAQKKSRDA</sequence>
<dbReference type="EMBL" id="VOEJ01000001">
    <property type="protein sequence ID" value="TWR31449.1"/>
    <property type="molecule type" value="Genomic_DNA"/>
</dbReference>
<dbReference type="SUPFAM" id="SSF110857">
    <property type="entry name" value="Gamma-glutamyl cyclotransferase-like"/>
    <property type="match status" value="1"/>
</dbReference>
<dbReference type="Gene3D" id="3.10.490.10">
    <property type="entry name" value="Gamma-glutamyl cyclotransferase-like"/>
    <property type="match status" value="1"/>
</dbReference>
<dbReference type="Pfam" id="PF06094">
    <property type="entry name" value="GGACT"/>
    <property type="match status" value="1"/>
</dbReference>
<keyword evidence="2" id="KW-0808">Transferase</keyword>
<dbReference type="OrthoDB" id="482277at2"/>
<feature type="domain" description="Gamma-glutamylcyclotransferase AIG2-like" evidence="1">
    <location>
        <begin position="5"/>
        <end position="124"/>
    </location>
</feature>